<accession>A0A1I1IAA7</accession>
<feature type="chain" id="PRO_5011554855" description="Lipocalin-like domain-containing protein" evidence="1">
    <location>
        <begin position="22"/>
        <end position="147"/>
    </location>
</feature>
<keyword evidence="1" id="KW-0732">Signal</keyword>
<dbReference type="Proteomes" id="UP000199577">
    <property type="component" value="Unassembled WGS sequence"/>
</dbReference>
<feature type="signal peptide" evidence="1">
    <location>
        <begin position="1"/>
        <end position="21"/>
    </location>
</feature>
<dbReference type="PROSITE" id="PS51257">
    <property type="entry name" value="PROKAR_LIPOPROTEIN"/>
    <property type="match status" value="1"/>
</dbReference>
<dbReference type="EMBL" id="FOLL01000008">
    <property type="protein sequence ID" value="SFC32722.1"/>
    <property type="molecule type" value="Genomic_DNA"/>
</dbReference>
<reference evidence="2 3" key="1">
    <citation type="submission" date="2016-10" db="EMBL/GenBank/DDBJ databases">
        <authorList>
            <person name="de Groot N.N."/>
        </authorList>
    </citation>
    <scope>NUCLEOTIDE SEQUENCE [LARGE SCALE GENOMIC DNA]</scope>
    <source>
        <strain evidence="2 3">DSM 22900</strain>
    </source>
</reference>
<evidence type="ECO:0008006" key="4">
    <source>
        <dbReference type="Google" id="ProtNLM"/>
    </source>
</evidence>
<evidence type="ECO:0000313" key="2">
    <source>
        <dbReference type="EMBL" id="SFC32722.1"/>
    </source>
</evidence>
<evidence type="ECO:0000313" key="3">
    <source>
        <dbReference type="Proteomes" id="UP000199577"/>
    </source>
</evidence>
<protein>
    <recommendedName>
        <fullName evidence="4">Lipocalin-like domain-containing protein</fullName>
    </recommendedName>
</protein>
<sequence>MMKCKFIFGIVLALASTITISCDKDDDDITNPQTIVVSNLLKEGIWAITTFKHDGLDKTAAMDGFAFQFGSGNILEATTGSETYTGTWSVTADDDDMELNIFFSNPVTLRVLNDDWDIINYSANRIAVAEDYGDRDESVLVFERYTE</sequence>
<evidence type="ECO:0000256" key="1">
    <source>
        <dbReference type="SAM" id="SignalP"/>
    </source>
</evidence>
<dbReference type="RefSeq" id="WP_090973552.1">
    <property type="nucleotide sequence ID" value="NZ_FOLL01000008.1"/>
</dbReference>
<proteinExistence type="predicted"/>
<keyword evidence="3" id="KW-1185">Reference proteome</keyword>
<organism evidence="2 3">
    <name type="scientific">Parapedobacter composti</name>
    <dbReference type="NCBI Taxonomy" id="623281"/>
    <lineage>
        <taxon>Bacteria</taxon>
        <taxon>Pseudomonadati</taxon>
        <taxon>Bacteroidota</taxon>
        <taxon>Sphingobacteriia</taxon>
        <taxon>Sphingobacteriales</taxon>
        <taxon>Sphingobacteriaceae</taxon>
        <taxon>Parapedobacter</taxon>
    </lineage>
</organism>
<gene>
    <name evidence="2" type="ORF">SAMN05421747_108149</name>
</gene>
<name>A0A1I1IAA7_9SPHI</name>
<dbReference type="AlphaFoldDB" id="A0A1I1IAA7"/>
<dbReference type="STRING" id="623281.SAMN05421747_108149"/>
<dbReference type="OrthoDB" id="826659at2"/>